<proteinExistence type="inferred from homology"/>
<feature type="transmembrane region" description="Helical" evidence="6">
    <location>
        <begin position="16"/>
        <end position="39"/>
    </location>
</feature>
<name>A0A3P7N3J9_9BILA</name>
<comment type="similarity">
    <text evidence="2">Belongs to the MIP/aquaporin (TC 1.A.8) family.</text>
</comment>
<feature type="transmembrane region" description="Helical" evidence="6">
    <location>
        <begin position="64"/>
        <end position="86"/>
    </location>
</feature>
<dbReference type="EMBL" id="UYRT01084746">
    <property type="protein sequence ID" value="VDN29247.1"/>
    <property type="molecule type" value="Genomic_DNA"/>
</dbReference>
<dbReference type="InterPro" id="IPR034294">
    <property type="entry name" value="Aquaporin_transptr"/>
</dbReference>
<comment type="subcellular location">
    <subcellularLocation>
        <location evidence="1">Membrane</location>
        <topology evidence="1">Multi-pass membrane protein</topology>
    </subcellularLocation>
</comment>
<evidence type="ECO:0000256" key="2">
    <source>
        <dbReference type="ARBA" id="ARBA00006175"/>
    </source>
</evidence>
<accession>A0A3P7N3J9</accession>
<evidence type="ECO:0000256" key="6">
    <source>
        <dbReference type="SAM" id="Phobius"/>
    </source>
</evidence>
<dbReference type="Proteomes" id="UP000271098">
    <property type="component" value="Unassembled WGS sequence"/>
</dbReference>
<keyword evidence="4 6" id="KW-1133">Transmembrane helix</keyword>
<organism evidence="7 8">
    <name type="scientific">Gongylonema pulchrum</name>
    <dbReference type="NCBI Taxonomy" id="637853"/>
    <lineage>
        <taxon>Eukaryota</taxon>
        <taxon>Metazoa</taxon>
        <taxon>Ecdysozoa</taxon>
        <taxon>Nematoda</taxon>
        <taxon>Chromadorea</taxon>
        <taxon>Rhabditida</taxon>
        <taxon>Spirurina</taxon>
        <taxon>Spiruromorpha</taxon>
        <taxon>Spiruroidea</taxon>
        <taxon>Gongylonematidae</taxon>
        <taxon>Gongylonema</taxon>
    </lineage>
</organism>
<evidence type="ECO:0000256" key="1">
    <source>
        <dbReference type="ARBA" id="ARBA00004141"/>
    </source>
</evidence>
<gene>
    <name evidence="7" type="ORF">GPUH_LOCUS17139</name>
</gene>
<keyword evidence="3 6" id="KW-0812">Transmembrane</keyword>
<feature type="transmembrane region" description="Helical" evidence="6">
    <location>
        <begin position="148"/>
        <end position="168"/>
    </location>
</feature>
<dbReference type="SUPFAM" id="SSF81338">
    <property type="entry name" value="Aquaporin-like"/>
    <property type="match status" value="1"/>
</dbReference>
<dbReference type="PANTHER" id="PTHR19139">
    <property type="entry name" value="AQUAPORIN TRANSPORTER"/>
    <property type="match status" value="1"/>
</dbReference>
<reference evidence="7 8" key="1">
    <citation type="submission" date="2018-11" db="EMBL/GenBank/DDBJ databases">
        <authorList>
            <consortium name="Pathogen Informatics"/>
        </authorList>
    </citation>
    <scope>NUCLEOTIDE SEQUENCE [LARGE SCALE GENOMIC DNA]</scope>
</reference>
<evidence type="ECO:0000256" key="3">
    <source>
        <dbReference type="ARBA" id="ARBA00022692"/>
    </source>
</evidence>
<evidence type="ECO:0000256" key="4">
    <source>
        <dbReference type="ARBA" id="ARBA00022989"/>
    </source>
</evidence>
<evidence type="ECO:0000256" key="5">
    <source>
        <dbReference type="ARBA" id="ARBA00023136"/>
    </source>
</evidence>
<evidence type="ECO:0000313" key="7">
    <source>
        <dbReference type="EMBL" id="VDN29247.1"/>
    </source>
</evidence>
<dbReference type="AlphaFoldDB" id="A0A3P7N3J9"/>
<dbReference type="GO" id="GO:0005886">
    <property type="term" value="C:plasma membrane"/>
    <property type="evidence" value="ECO:0007669"/>
    <property type="project" value="TreeGrafter"/>
</dbReference>
<dbReference type="InterPro" id="IPR023271">
    <property type="entry name" value="Aquaporin-like"/>
</dbReference>
<protein>
    <submittedName>
        <fullName evidence="7">Uncharacterized protein</fullName>
    </submittedName>
</protein>
<dbReference type="OrthoDB" id="3222at2759"/>
<dbReference type="PANTHER" id="PTHR19139:SF199">
    <property type="entry name" value="MIP17260P"/>
    <property type="match status" value="1"/>
</dbReference>
<evidence type="ECO:0000313" key="8">
    <source>
        <dbReference type="Proteomes" id="UP000271098"/>
    </source>
</evidence>
<dbReference type="Gene3D" id="1.20.1080.10">
    <property type="entry name" value="Glycerol uptake facilitator protein"/>
    <property type="match status" value="1"/>
</dbReference>
<sequence length="181" mass="19606">MSPVISLAELFALTTAWPMCCILVIMQLLGSVSAIALFASMRHRTAQIQMPIILQDITMDRTGAAYHLVLMQFIGTLLVVVSHLLLTRRTGSGLTALARPAASPAPIAAAVFLSSLLNSTNGWNPLVAFALASYDSIGCDFGAIKRHAIFWIGPCLATLFACFLYRLAFARCSHLIFLCIF</sequence>
<keyword evidence="8" id="KW-1185">Reference proteome</keyword>
<keyword evidence="5 6" id="KW-0472">Membrane</keyword>